<name>A0A5E7V450_PSEFL</name>
<dbReference type="SUPFAM" id="SSF56281">
    <property type="entry name" value="Metallo-hydrolase/oxidoreductase"/>
    <property type="match status" value="1"/>
</dbReference>
<dbReference type="Gene3D" id="3.60.15.10">
    <property type="entry name" value="Ribonuclease Z/Hydroxyacylglutathione hydrolase-like"/>
    <property type="match status" value="1"/>
</dbReference>
<proteinExistence type="predicted"/>
<dbReference type="AlphaFoldDB" id="A0A5E7V450"/>
<organism evidence="1 2">
    <name type="scientific">Pseudomonas fluorescens</name>
    <dbReference type="NCBI Taxonomy" id="294"/>
    <lineage>
        <taxon>Bacteria</taxon>
        <taxon>Pseudomonadati</taxon>
        <taxon>Pseudomonadota</taxon>
        <taxon>Gammaproteobacteria</taxon>
        <taxon>Pseudomonadales</taxon>
        <taxon>Pseudomonadaceae</taxon>
        <taxon>Pseudomonas</taxon>
    </lineage>
</organism>
<sequence length="484" mass="54308">MAFFQVDRTQFPIGQGGFHSTVVDTLHHGRLSMVVDCGGSDATHRRRLIETFAQRGRQHDILAISHFDEDHINGVEALHAAGIKFKTVFLPHVKAEDYLLWMTLRISAGEVSVNELARMVQTAGRLYGGDFGPVVLVGPPGPLTPGDPGRDPSAGDNLKELLTDDAYQAVMSARGPHGRIFSCSQSLTFKDIDWLFRFYSREWAYPDEVRKIWELPFLAKLKAVVDRTKHSMPPNGWASFATDLETELSSKVPPSEAGYVKGLLGRSPSKGDPRAKPLQKLARDIQFKSGGLSCKNVLSQLYSLSESLQNYNDASMCVYSGPAERGIGARRELFSRSVQSGHWALRSQKLDGISNREVGWISTGDADFSTLEKLHDFLWHYHAEIALTSVFVLPHHGSRMSYDPNMDRLRELIANLSDRPLFIAPANPEHKKYRHPHWPVESTCRKAGDFYVVDQDLASFYRESVKTVRNLTGLMILERRYLLG</sequence>
<dbReference type="EMBL" id="CABVJG010000014">
    <property type="protein sequence ID" value="VVQ18752.1"/>
    <property type="molecule type" value="Genomic_DNA"/>
</dbReference>
<reference evidence="1 2" key="1">
    <citation type="submission" date="2019-09" db="EMBL/GenBank/DDBJ databases">
        <authorList>
            <person name="Chandra G."/>
            <person name="Truman W A."/>
        </authorList>
    </citation>
    <scope>NUCLEOTIDE SEQUENCE [LARGE SCALE GENOMIC DNA]</scope>
    <source>
        <strain evidence="1">PS925</strain>
    </source>
</reference>
<gene>
    <name evidence="1" type="ORF">PS925_04487</name>
</gene>
<dbReference type="InterPro" id="IPR036866">
    <property type="entry name" value="RibonucZ/Hydroxyglut_hydro"/>
</dbReference>
<dbReference type="RefSeq" id="WP_224793288.1">
    <property type="nucleotide sequence ID" value="NZ_CABVJG010000014.1"/>
</dbReference>
<evidence type="ECO:0000313" key="2">
    <source>
        <dbReference type="Proteomes" id="UP000412311"/>
    </source>
</evidence>
<accession>A0A5E7V450</accession>
<evidence type="ECO:0008006" key="3">
    <source>
        <dbReference type="Google" id="ProtNLM"/>
    </source>
</evidence>
<protein>
    <recommendedName>
        <fullName evidence="3">Metallo-beta-lactamase domain-containing protein</fullName>
    </recommendedName>
</protein>
<evidence type="ECO:0000313" key="1">
    <source>
        <dbReference type="EMBL" id="VVQ18752.1"/>
    </source>
</evidence>
<dbReference type="Proteomes" id="UP000412311">
    <property type="component" value="Unassembled WGS sequence"/>
</dbReference>